<keyword evidence="5 8" id="KW-1133">Transmembrane helix</keyword>
<evidence type="ECO:0000256" key="6">
    <source>
        <dbReference type="ARBA" id="ARBA00023136"/>
    </source>
</evidence>
<accession>U2E8G6</accession>
<proteinExistence type="inferred from homology"/>
<dbReference type="EMBL" id="AFNU02000014">
    <property type="protein sequence ID" value="ERJ11186.1"/>
    <property type="molecule type" value="Genomic_DNA"/>
</dbReference>
<evidence type="ECO:0000256" key="1">
    <source>
        <dbReference type="ARBA" id="ARBA00004651"/>
    </source>
</evidence>
<dbReference type="Pfam" id="PF04239">
    <property type="entry name" value="DUF421"/>
    <property type="match status" value="1"/>
</dbReference>
<dbReference type="STRING" id="1033810.HLPCO_002755"/>
<dbReference type="InterPro" id="IPR048454">
    <property type="entry name" value="YetF_N"/>
</dbReference>
<dbReference type="InterPro" id="IPR023090">
    <property type="entry name" value="UPF0702_alpha/beta_dom_sf"/>
</dbReference>
<dbReference type="GO" id="GO:0005886">
    <property type="term" value="C:plasma membrane"/>
    <property type="evidence" value="ECO:0007669"/>
    <property type="project" value="UniProtKB-SubCell"/>
</dbReference>
<dbReference type="AlphaFoldDB" id="U2E8G6"/>
<dbReference type="RefSeq" id="WP_008824627.1">
    <property type="nucleotide sequence ID" value="NZ_AFNU02000014.1"/>
</dbReference>
<comment type="caution">
    <text evidence="11">The sequence shown here is derived from an EMBL/GenBank/DDBJ whole genome shotgun (WGS) entry which is preliminary data.</text>
</comment>
<comment type="similarity">
    <text evidence="2">Belongs to the UPF0702 family.</text>
</comment>
<evidence type="ECO:0000256" key="7">
    <source>
        <dbReference type="SAM" id="MobiDB-lite"/>
    </source>
</evidence>
<comment type="subcellular location">
    <subcellularLocation>
        <location evidence="1">Cell membrane</location>
        <topology evidence="1">Multi-pass membrane protein</topology>
    </subcellularLocation>
</comment>
<dbReference type="FunCoup" id="U2E8G6">
    <property type="interactions" value="8"/>
</dbReference>
<feature type="domain" description="YetF-like N-terminal transmembrane" evidence="10">
    <location>
        <begin position="5"/>
        <end position="72"/>
    </location>
</feature>
<dbReference type="PANTHER" id="PTHR34582">
    <property type="entry name" value="UPF0702 TRANSMEMBRANE PROTEIN YCAP"/>
    <property type="match status" value="1"/>
</dbReference>
<evidence type="ECO:0000256" key="4">
    <source>
        <dbReference type="ARBA" id="ARBA00022692"/>
    </source>
</evidence>
<dbReference type="OrthoDB" id="1796697at2"/>
<reference evidence="11 12" key="1">
    <citation type="journal article" date="2011" name="J. Bacteriol.">
        <title>Genome sequence of Haloplasma contractile, an unusual contractile bacterium from a deep-sea anoxic brine lake.</title>
        <authorList>
            <person name="Antunes A."/>
            <person name="Alam I."/>
            <person name="El Dorry H."/>
            <person name="Siam R."/>
            <person name="Robertson A."/>
            <person name="Bajic V.B."/>
            <person name="Stingl U."/>
        </authorList>
    </citation>
    <scope>NUCLEOTIDE SEQUENCE [LARGE SCALE GENOMIC DNA]</scope>
    <source>
        <strain evidence="11 12">SSD-17B</strain>
    </source>
</reference>
<evidence type="ECO:0000259" key="9">
    <source>
        <dbReference type="Pfam" id="PF04239"/>
    </source>
</evidence>
<evidence type="ECO:0000313" key="12">
    <source>
        <dbReference type="Proteomes" id="UP000005707"/>
    </source>
</evidence>
<evidence type="ECO:0000256" key="8">
    <source>
        <dbReference type="SAM" id="Phobius"/>
    </source>
</evidence>
<dbReference type="InterPro" id="IPR007353">
    <property type="entry name" value="DUF421"/>
</dbReference>
<evidence type="ECO:0000313" key="11">
    <source>
        <dbReference type="EMBL" id="ERJ11186.1"/>
    </source>
</evidence>
<dbReference type="Proteomes" id="UP000005707">
    <property type="component" value="Unassembled WGS sequence"/>
</dbReference>
<sequence length="199" mass="22372">MDGFDLFLKVLAIFIAGSFFLRLSGRKSISQMTSGEVVLTITLGTVLANPITSRSVEFTIYSVAFFTLFFIIAELLQIKFNFFEKLFTGKSVDVIKDGTLNINELGKLRLTVDQLEIRLRENGVSRIEDVKTATVEANGKLGYELKASARPITEKDLERVLEKHGLIKLGQQSQTSSSTIFDEVKNKNTEQRNQNEKLK</sequence>
<evidence type="ECO:0000259" key="10">
    <source>
        <dbReference type="Pfam" id="PF20730"/>
    </source>
</evidence>
<name>U2E8G6_9MOLU</name>
<keyword evidence="4 8" id="KW-0812">Transmembrane</keyword>
<keyword evidence="12" id="KW-1185">Reference proteome</keyword>
<dbReference type="InParanoid" id="U2E8G6"/>
<feature type="compositionally biased region" description="Basic and acidic residues" evidence="7">
    <location>
        <begin position="182"/>
        <end position="199"/>
    </location>
</feature>
<evidence type="ECO:0000256" key="3">
    <source>
        <dbReference type="ARBA" id="ARBA00022475"/>
    </source>
</evidence>
<evidence type="ECO:0000256" key="2">
    <source>
        <dbReference type="ARBA" id="ARBA00006448"/>
    </source>
</evidence>
<keyword evidence="3" id="KW-1003">Cell membrane</keyword>
<dbReference type="Pfam" id="PF20730">
    <property type="entry name" value="YetF_N"/>
    <property type="match status" value="1"/>
</dbReference>
<protein>
    <submittedName>
        <fullName evidence="11">Transmembrane protein YdfR</fullName>
    </submittedName>
</protein>
<feature type="domain" description="YetF C-terminal" evidence="9">
    <location>
        <begin position="79"/>
        <end position="164"/>
    </location>
</feature>
<dbReference type="eggNOG" id="COG2323">
    <property type="taxonomic scope" value="Bacteria"/>
</dbReference>
<reference evidence="11 12" key="2">
    <citation type="journal article" date="2013" name="PLoS ONE">
        <title>INDIGO - INtegrated Data Warehouse of MIcrobial GenOmes with Examples from the Red Sea Extremophiles.</title>
        <authorList>
            <person name="Alam I."/>
            <person name="Antunes A."/>
            <person name="Kamau A.A."/>
            <person name="Ba Alawi W."/>
            <person name="Kalkatawi M."/>
            <person name="Stingl U."/>
            <person name="Bajic V.B."/>
        </authorList>
    </citation>
    <scope>NUCLEOTIDE SEQUENCE [LARGE SCALE GENOMIC DNA]</scope>
    <source>
        <strain evidence="11 12">SSD-17B</strain>
    </source>
</reference>
<evidence type="ECO:0000256" key="5">
    <source>
        <dbReference type="ARBA" id="ARBA00022989"/>
    </source>
</evidence>
<feature type="compositionally biased region" description="Polar residues" evidence="7">
    <location>
        <begin position="171"/>
        <end position="180"/>
    </location>
</feature>
<dbReference type="Gene3D" id="3.30.240.20">
    <property type="entry name" value="bsu07140 like domains"/>
    <property type="match status" value="1"/>
</dbReference>
<keyword evidence="6 8" id="KW-0472">Membrane</keyword>
<feature type="transmembrane region" description="Helical" evidence="8">
    <location>
        <begin position="6"/>
        <end position="23"/>
    </location>
</feature>
<organism evidence="11 12">
    <name type="scientific">Haloplasma contractile SSD-17B</name>
    <dbReference type="NCBI Taxonomy" id="1033810"/>
    <lineage>
        <taxon>Bacteria</taxon>
        <taxon>Bacillati</taxon>
        <taxon>Mycoplasmatota</taxon>
        <taxon>Mollicutes</taxon>
        <taxon>Haloplasmatales</taxon>
        <taxon>Haloplasmataceae</taxon>
        <taxon>Haloplasma</taxon>
    </lineage>
</organism>
<gene>
    <name evidence="11" type="ORF">HLPCO_002755</name>
</gene>
<feature type="transmembrane region" description="Helical" evidence="8">
    <location>
        <begin position="58"/>
        <end position="76"/>
    </location>
</feature>
<feature type="region of interest" description="Disordered" evidence="7">
    <location>
        <begin position="171"/>
        <end position="199"/>
    </location>
</feature>
<dbReference type="PANTHER" id="PTHR34582:SF2">
    <property type="entry name" value="UPF0702 TRANSMEMBRANE PROTEIN YDFR"/>
    <property type="match status" value="1"/>
</dbReference>